<feature type="region of interest" description="Disordered" evidence="1">
    <location>
        <begin position="51"/>
        <end position="70"/>
    </location>
</feature>
<organism evidence="2 3">
    <name type="scientific">Mesorhizobium ventifaucium</name>
    <dbReference type="NCBI Taxonomy" id="666020"/>
    <lineage>
        <taxon>Bacteria</taxon>
        <taxon>Pseudomonadati</taxon>
        <taxon>Pseudomonadota</taxon>
        <taxon>Alphaproteobacteria</taxon>
        <taxon>Hyphomicrobiales</taxon>
        <taxon>Phyllobacteriaceae</taxon>
        <taxon>Mesorhizobium</taxon>
    </lineage>
</organism>
<sequence>MRAPPHIIGGPAEIHLSPARRIILESDLFALTKKPRQQTNSVTALYWRYPSSDSNPRELANATPKWTSLS</sequence>
<evidence type="ECO:0000256" key="1">
    <source>
        <dbReference type="SAM" id="MobiDB-lite"/>
    </source>
</evidence>
<protein>
    <submittedName>
        <fullName evidence="2">Uncharacterized protein</fullName>
    </submittedName>
</protein>
<reference evidence="2" key="1">
    <citation type="submission" date="2022-03" db="EMBL/GenBank/DDBJ databases">
        <authorList>
            <person name="Brunel B."/>
        </authorList>
    </citation>
    <scope>NUCLEOTIDE SEQUENCE</scope>
    <source>
        <strain evidence="2">STM4922sample</strain>
    </source>
</reference>
<dbReference type="EMBL" id="CAKXZS010000023">
    <property type="protein sequence ID" value="CAH2402105.1"/>
    <property type="molecule type" value="Genomic_DNA"/>
</dbReference>
<evidence type="ECO:0000313" key="3">
    <source>
        <dbReference type="Proteomes" id="UP001152604"/>
    </source>
</evidence>
<keyword evidence="3" id="KW-1185">Reference proteome</keyword>
<gene>
    <name evidence="2" type="ORF">MES4922_30479</name>
</gene>
<dbReference type="Proteomes" id="UP001152604">
    <property type="component" value="Unassembled WGS sequence"/>
</dbReference>
<name>A0ABM9DZJ0_9HYPH</name>
<accession>A0ABM9DZJ0</accession>
<proteinExistence type="predicted"/>
<evidence type="ECO:0000313" key="2">
    <source>
        <dbReference type="EMBL" id="CAH2402105.1"/>
    </source>
</evidence>
<comment type="caution">
    <text evidence="2">The sequence shown here is derived from an EMBL/GenBank/DDBJ whole genome shotgun (WGS) entry which is preliminary data.</text>
</comment>